<protein>
    <submittedName>
        <fullName evidence="3">BZIP domain-containing protein</fullName>
    </submittedName>
</protein>
<name>A0A1I7TNK7_9PELO</name>
<evidence type="ECO:0000313" key="3">
    <source>
        <dbReference type="WBParaSite" id="Csp11.Scaffold629.g10219.t1"/>
    </source>
</evidence>
<feature type="region of interest" description="Disordered" evidence="1">
    <location>
        <begin position="1"/>
        <end position="27"/>
    </location>
</feature>
<dbReference type="WBParaSite" id="Csp11.Scaffold629.g10219.t1">
    <property type="protein sequence ID" value="Csp11.Scaffold629.g10219.t1"/>
    <property type="gene ID" value="Csp11.Scaffold629.g10219"/>
</dbReference>
<dbReference type="AlphaFoldDB" id="A0A1I7TNK7"/>
<dbReference type="Proteomes" id="UP000095282">
    <property type="component" value="Unplaced"/>
</dbReference>
<evidence type="ECO:0000256" key="1">
    <source>
        <dbReference type="SAM" id="MobiDB-lite"/>
    </source>
</evidence>
<reference evidence="3" key="1">
    <citation type="submission" date="2016-11" db="UniProtKB">
        <authorList>
            <consortium name="WormBaseParasite"/>
        </authorList>
    </citation>
    <scope>IDENTIFICATION</scope>
</reference>
<keyword evidence="2" id="KW-1185">Reference proteome</keyword>
<evidence type="ECO:0000313" key="2">
    <source>
        <dbReference type="Proteomes" id="UP000095282"/>
    </source>
</evidence>
<proteinExistence type="predicted"/>
<accession>A0A1I7TNK7</accession>
<sequence length="68" mass="7842">MTGASNTTENEEEDLPQPPAEITLHLRRCNRKERKKSFKAQKYLKESISSFLLCPLKQEACTTFEHGM</sequence>
<organism evidence="2 3">
    <name type="scientific">Caenorhabditis tropicalis</name>
    <dbReference type="NCBI Taxonomy" id="1561998"/>
    <lineage>
        <taxon>Eukaryota</taxon>
        <taxon>Metazoa</taxon>
        <taxon>Ecdysozoa</taxon>
        <taxon>Nematoda</taxon>
        <taxon>Chromadorea</taxon>
        <taxon>Rhabditida</taxon>
        <taxon>Rhabditina</taxon>
        <taxon>Rhabditomorpha</taxon>
        <taxon>Rhabditoidea</taxon>
        <taxon>Rhabditidae</taxon>
        <taxon>Peloderinae</taxon>
        <taxon>Caenorhabditis</taxon>
    </lineage>
</organism>